<evidence type="ECO:0000256" key="1">
    <source>
        <dbReference type="ARBA" id="ARBA00023015"/>
    </source>
</evidence>
<dbReference type="GO" id="GO:0003700">
    <property type="term" value="F:DNA-binding transcription factor activity"/>
    <property type="evidence" value="ECO:0007669"/>
    <property type="project" value="InterPro"/>
</dbReference>
<dbReference type="Pfam" id="PF00392">
    <property type="entry name" value="GntR"/>
    <property type="match status" value="1"/>
</dbReference>
<evidence type="ECO:0000256" key="2">
    <source>
        <dbReference type="ARBA" id="ARBA00023125"/>
    </source>
</evidence>
<dbReference type="InterPro" id="IPR011711">
    <property type="entry name" value="GntR_C"/>
</dbReference>
<keyword evidence="1" id="KW-0805">Transcription regulation</keyword>
<proteinExistence type="predicted"/>
<dbReference type="InterPro" id="IPR008920">
    <property type="entry name" value="TF_FadR/GntR_C"/>
</dbReference>
<name>A0A6L9S857_9ACTN</name>
<dbReference type="Pfam" id="PF07729">
    <property type="entry name" value="FCD"/>
    <property type="match status" value="1"/>
</dbReference>
<dbReference type="InterPro" id="IPR036390">
    <property type="entry name" value="WH_DNA-bd_sf"/>
</dbReference>
<dbReference type="EMBL" id="JAAGOA010000006">
    <property type="protein sequence ID" value="NEE00708.1"/>
    <property type="molecule type" value="Genomic_DNA"/>
</dbReference>
<dbReference type="SMART" id="SM00345">
    <property type="entry name" value="HTH_GNTR"/>
    <property type="match status" value="1"/>
</dbReference>
<evidence type="ECO:0000313" key="6">
    <source>
        <dbReference type="Proteomes" id="UP000475214"/>
    </source>
</evidence>
<dbReference type="GO" id="GO:0003677">
    <property type="term" value="F:DNA binding"/>
    <property type="evidence" value="ECO:0007669"/>
    <property type="project" value="UniProtKB-KW"/>
</dbReference>
<dbReference type="Gene3D" id="1.10.10.10">
    <property type="entry name" value="Winged helix-like DNA-binding domain superfamily/Winged helix DNA-binding domain"/>
    <property type="match status" value="1"/>
</dbReference>
<dbReference type="InterPro" id="IPR036388">
    <property type="entry name" value="WH-like_DNA-bd_sf"/>
</dbReference>
<dbReference type="SUPFAM" id="SSF48008">
    <property type="entry name" value="GntR ligand-binding domain-like"/>
    <property type="match status" value="1"/>
</dbReference>
<keyword evidence="6" id="KW-1185">Reference proteome</keyword>
<evidence type="ECO:0000256" key="3">
    <source>
        <dbReference type="ARBA" id="ARBA00023163"/>
    </source>
</evidence>
<protein>
    <submittedName>
        <fullName evidence="5">GntR family transcriptional regulator</fullName>
    </submittedName>
</protein>
<dbReference type="PANTHER" id="PTHR43537:SF24">
    <property type="entry name" value="GLUCONATE OPERON TRANSCRIPTIONAL REPRESSOR"/>
    <property type="match status" value="1"/>
</dbReference>
<dbReference type="Proteomes" id="UP000475214">
    <property type="component" value="Unassembled WGS sequence"/>
</dbReference>
<keyword evidence="2" id="KW-0238">DNA-binding</keyword>
<reference evidence="5 6" key="1">
    <citation type="submission" date="2020-02" db="EMBL/GenBank/DDBJ databases">
        <authorList>
            <person name="Li X.-J."/>
            <person name="Han X.-M."/>
        </authorList>
    </citation>
    <scope>NUCLEOTIDE SEQUENCE [LARGE SCALE GENOMIC DNA]</scope>
    <source>
        <strain evidence="5 6">CCTCC AB 2017055</strain>
    </source>
</reference>
<dbReference type="SMART" id="SM00895">
    <property type="entry name" value="FCD"/>
    <property type="match status" value="1"/>
</dbReference>
<dbReference type="PANTHER" id="PTHR43537">
    <property type="entry name" value="TRANSCRIPTIONAL REGULATOR, GNTR FAMILY"/>
    <property type="match status" value="1"/>
</dbReference>
<dbReference type="InterPro" id="IPR000524">
    <property type="entry name" value="Tscrpt_reg_HTH_GntR"/>
</dbReference>
<keyword evidence="3" id="KW-0804">Transcription</keyword>
<organism evidence="5 6">
    <name type="scientific">Phytoactinopolyspora halotolerans</name>
    <dbReference type="NCBI Taxonomy" id="1981512"/>
    <lineage>
        <taxon>Bacteria</taxon>
        <taxon>Bacillati</taxon>
        <taxon>Actinomycetota</taxon>
        <taxon>Actinomycetes</taxon>
        <taxon>Jiangellales</taxon>
        <taxon>Jiangellaceae</taxon>
        <taxon>Phytoactinopolyspora</taxon>
    </lineage>
</organism>
<gene>
    <name evidence="5" type="ORF">G1H10_11065</name>
</gene>
<evidence type="ECO:0000259" key="4">
    <source>
        <dbReference type="PROSITE" id="PS50949"/>
    </source>
</evidence>
<dbReference type="SUPFAM" id="SSF46785">
    <property type="entry name" value="Winged helix' DNA-binding domain"/>
    <property type="match status" value="1"/>
</dbReference>
<accession>A0A6L9S857</accession>
<dbReference type="PROSITE" id="PS50949">
    <property type="entry name" value="HTH_GNTR"/>
    <property type="match status" value="1"/>
</dbReference>
<dbReference type="RefSeq" id="WP_163736854.1">
    <property type="nucleotide sequence ID" value="NZ_JAAGOA010000006.1"/>
</dbReference>
<dbReference type="AlphaFoldDB" id="A0A6L9S857"/>
<dbReference type="CDD" id="cd07377">
    <property type="entry name" value="WHTH_GntR"/>
    <property type="match status" value="1"/>
</dbReference>
<sequence>MNEAVSEPVLDPGVRVGERVYRALRHRIVMGELEPGERLSVPALARALGVSRSPVRDAVLQLVREGLAAETLNRGAIVASISRNDLVSLYEAREALEGMAARLATPNFTHELRRRLLTILTEHDEAVAGGDFDRHIEVDAAFHFQIRAAAGSPVIARMLDEIQGKVMIAMRSTSVSGGMDRAVQDHRRIFEAIAAGDPDASEAAARRHIARLTELLRTDG</sequence>
<evidence type="ECO:0000313" key="5">
    <source>
        <dbReference type="EMBL" id="NEE00708.1"/>
    </source>
</evidence>
<dbReference type="Gene3D" id="1.20.120.530">
    <property type="entry name" value="GntR ligand-binding domain-like"/>
    <property type="match status" value="1"/>
</dbReference>
<feature type="domain" description="HTH gntR-type" evidence="4">
    <location>
        <begin position="14"/>
        <end position="81"/>
    </location>
</feature>
<comment type="caution">
    <text evidence="5">The sequence shown here is derived from an EMBL/GenBank/DDBJ whole genome shotgun (WGS) entry which is preliminary data.</text>
</comment>